<dbReference type="GeneID" id="107819188"/>
<gene>
    <name evidence="2" type="primary">LOC107819188</name>
</gene>
<dbReference type="RefSeq" id="XP_016500765.1">
    <property type="nucleotide sequence ID" value="XM_016645279.1"/>
</dbReference>
<reference evidence="2" key="2">
    <citation type="submission" date="2025-08" db="UniProtKB">
        <authorList>
            <consortium name="RefSeq"/>
        </authorList>
    </citation>
    <scope>IDENTIFICATION</scope>
</reference>
<dbReference type="SUPFAM" id="SSF52058">
    <property type="entry name" value="L domain-like"/>
    <property type="match status" value="1"/>
</dbReference>
<dbReference type="STRING" id="4097.A0A1S4CHT8"/>
<dbReference type="Gene3D" id="3.80.10.10">
    <property type="entry name" value="Ribonuclease Inhibitor"/>
    <property type="match status" value="1"/>
</dbReference>
<keyword evidence="1" id="KW-1185">Reference proteome</keyword>
<reference evidence="1" key="1">
    <citation type="journal article" date="2014" name="Nat. Commun.">
        <title>The tobacco genome sequence and its comparison with those of tomato and potato.</title>
        <authorList>
            <person name="Sierro N."/>
            <person name="Battey J.N."/>
            <person name="Ouadi S."/>
            <person name="Bakaher N."/>
            <person name="Bovet L."/>
            <person name="Willig A."/>
            <person name="Goepfert S."/>
            <person name="Peitsch M.C."/>
            <person name="Ivanov N.V."/>
        </authorList>
    </citation>
    <scope>NUCLEOTIDE SEQUENCE [LARGE SCALE GENOMIC DNA]</scope>
</reference>
<accession>A0A1S4CHT8</accession>
<dbReference type="PANTHER" id="PTHR15140">
    <property type="entry name" value="TUBULIN-SPECIFIC CHAPERONE E"/>
    <property type="match status" value="1"/>
</dbReference>
<dbReference type="AlphaFoldDB" id="A0A1S4CHT8"/>
<dbReference type="PANTHER" id="PTHR15140:SF41">
    <property type="entry name" value="DISEASE RESISTANCE PROTEIN RF45 ISOFORM X1-RELATED"/>
    <property type="match status" value="1"/>
</dbReference>
<dbReference type="KEGG" id="nta:107819188"/>
<evidence type="ECO:0000313" key="1">
    <source>
        <dbReference type="Proteomes" id="UP000790787"/>
    </source>
</evidence>
<sequence>MRNIKKSYSLNNISSLKNLSTLILGCASGESFPALEYLTTCQNLHELWLDGRIEILPQFPNSITMVVLLYSKLMEDPMPMLGMLPNLRNLDLVEAYEGKEITCKGYSFSQLEFLRLDSLWNLERWHLATNAMPLIKGFGIHDCPKLKEIPKRMKDVAILERLKSIPVEVKQEKQLLMDFRFGIFAKYFDTFAVGF</sequence>
<dbReference type="Proteomes" id="UP000790787">
    <property type="component" value="Chromosome 16"/>
</dbReference>
<dbReference type="OrthoDB" id="1917524at2759"/>
<evidence type="ECO:0000313" key="2">
    <source>
        <dbReference type="RefSeq" id="XP_016500765.1"/>
    </source>
</evidence>
<dbReference type="InterPro" id="IPR032675">
    <property type="entry name" value="LRR_dom_sf"/>
</dbReference>
<protein>
    <submittedName>
        <fullName evidence="2">Probable disease resistance protein RF45 isoform X1</fullName>
    </submittedName>
</protein>
<organism evidence="1 2">
    <name type="scientific">Nicotiana tabacum</name>
    <name type="common">Common tobacco</name>
    <dbReference type="NCBI Taxonomy" id="4097"/>
    <lineage>
        <taxon>Eukaryota</taxon>
        <taxon>Viridiplantae</taxon>
        <taxon>Streptophyta</taxon>
        <taxon>Embryophyta</taxon>
        <taxon>Tracheophyta</taxon>
        <taxon>Spermatophyta</taxon>
        <taxon>Magnoliopsida</taxon>
        <taxon>eudicotyledons</taxon>
        <taxon>Gunneridae</taxon>
        <taxon>Pentapetalae</taxon>
        <taxon>asterids</taxon>
        <taxon>lamiids</taxon>
        <taxon>Solanales</taxon>
        <taxon>Solanaceae</taxon>
        <taxon>Nicotianoideae</taxon>
        <taxon>Nicotianeae</taxon>
        <taxon>Nicotiana</taxon>
    </lineage>
</organism>
<dbReference type="PaxDb" id="4097-A0A1S4CHT8"/>
<proteinExistence type="predicted"/>
<name>A0A1S4CHT8_TOBAC</name>